<dbReference type="OrthoDB" id="441278at2759"/>
<dbReference type="GeneID" id="111138298"/>
<gene>
    <name evidence="3" type="primary">LOC111138298</name>
</gene>
<dbReference type="RefSeq" id="XP_022345884.1">
    <property type="nucleotide sequence ID" value="XM_022490176.1"/>
</dbReference>
<evidence type="ECO:0000313" key="2">
    <source>
        <dbReference type="Proteomes" id="UP000694844"/>
    </source>
</evidence>
<organism evidence="2 3">
    <name type="scientific">Crassostrea virginica</name>
    <name type="common">Eastern oyster</name>
    <dbReference type="NCBI Taxonomy" id="6565"/>
    <lineage>
        <taxon>Eukaryota</taxon>
        <taxon>Metazoa</taxon>
        <taxon>Spiralia</taxon>
        <taxon>Lophotrochozoa</taxon>
        <taxon>Mollusca</taxon>
        <taxon>Bivalvia</taxon>
        <taxon>Autobranchia</taxon>
        <taxon>Pteriomorphia</taxon>
        <taxon>Ostreida</taxon>
        <taxon>Ostreoidea</taxon>
        <taxon>Ostreidae</taxon>
        <taxon>Crassostrea</taxon>
    </lineage>
</organism>
<dbReference type="SMART" id="SM00666">
    <property type="entry name" value="PB1"/>
    <property type="match status" value="1"/>
</dbReference>
<accession>A0A8B8F0U4</accession>
<feature type="domain" description="PB1" evidence="1">
    <location>
        <begin position="1"/>
        <end position="73"/>
    </location>
</feature>
<dbReference type="Pfam" id="PF00564">
    <property type="entry name" value="PB1"/>
    <property type="match status" value="1"/>
</dbReference>
<proteinExistence type="predicted"/>
<dbReference type="Gene3D" id="3.10.20.90">
    <property type="entry name" value="Phosphatidylinositol 3-kinase Catalytic Subunit, Chain A, domain 1"/>
    <property type="match status" value="1"/>
</dbReference>
<reference evidence="3" key="1">
    <citation type="submission" date="2025-08" db="UniProtKB">
        <authorList>
            <consortium name="RefSeq"/>
        </authorList>
    </citation>
    <scope>IDENTIFICATION</scope>
    <source>
        <tissue evidence="3">Whole sample</tissue>
    </source>
</reference>
<name>A0A8B8F0U4_CRAVI</name>
<evidence type="ECO:0000259" key="1">
    <source>
        <dbReference type="PROSITE" id="PS51745"/>
    </source>
</evidence>
<dbReference type="AlphaFoldDB" id="A0A8B8F0U4"/>
<evidence type="ECO:0000313" key="3">
    <source>
        <dbReference type="RefSeq" id="XP_022345884.1"/>
    </source>
</evidence>
<dbReference type="KEGG" id="cvn:111138298"/>
<protein>
    <submittedName>
        <fullName evidence="3">Uncharacterized protein LOC111138298 isoform X1</fullName>
    </submittedName>
</protein>
<dbReference type="Proteomes" id="UP000694844">
    <property type="component" value="Chromosome 5"/>
</dbReference>
<dbReference type="PROSITE" id="PS51745">
    <property type="entry name" value="PB1"/>
    <property type="match status" value="1"/>
</dbReference>
<dbReference type="SUPFAM" id="SSF54277">
    <property type="entry name" value="CAD &amp; PB1 domains"/>
    <property type="match status" value="1"/>
</dbReference>
<sequence>MKINIVFDKGFIVECYIQEPLCFSSLVAKIKDIAPTLQDFDLLWKDEDGDMITFSSQEELNEAINGELEKFDIYIQGLGDTIQTQQDRTPPPAEEKPKTFISPESLPDILSEINITRKLKRRFRRCGRKRSSRYLIPAADCYPTNQKSRCRQRQKDISKSLAAMCISENNL</sequence>
<dbReference type="InterPro" id="IPR000270">
    <property type="entry name" value="PB1_dom"/>
</dbReference>
<keyword evidence="2" id="KW-1185">Reference proteome</keyword>
<dbReference type="InterPro" id="IPR053793">
    <property type="entry name" value="PB1-like"/>
</dbReference>